<protein>
    <recommendedName>
        <fullName evidence="1">DUF6998 domain-containing protein</fullName>
    </recommendedName>
</protein>
<dbReference type="InterPro" id="IPR054267">
    <property type="entry name" value="DUF6998"/>
</dbReference>
<organism evidence="2 3">
    <name type="scientific">Agrobacterium larrymoorei</name>
    <dbReference type="NCBI Taxonomy" id="160699"/>
    <lineage>
        <taxon>Bacteria</taxon>
        <taxon>Pseudomonadati</taxon>
        <taxon>Pseudomonadota</taxon>
        <taxon>Alphaproteobacteria</taxon>
        <taxon>Hyphomicrobiales</taxon>
        <taxon>Rhizobiaceae</taxon>
        <taxon>Rhizobium/Agrobacterium group</taxon>
        <taxon>Agrobacterium</taxon>
    </lineage>
</organism>
<accession>A0AAF0KF78</accession>
<dbReference type="Pfam" id="PF22522">
    <property type="entry name" value="DUF6998"/>
    <property type="match status" value="1"/>
</dbReference>
<evidence type="ECO:0000259" key="1">
    <source>
        <dbReference type="Pfam" id="PF22522"/>
    </source>
</evidence>
<feature type="domain" description="DUF6998" evidence="1">
    <location>
        <begin position="36"/>
        <end position="128"/>
    </location>
</feature>
<evidence type="ECO:0000313" key="2">
    <source>
        <dbReference type="EMBL" id="WHA42958.1"/>
    </source>
</evidence>
<sequence>MDKPTLSQVQIIQSLAEALSWFEKEISWGVSPGELNHLTGRIGELYAAMITRGQMALDTNQRGYDVVGAANERISVKTITSSTHVGFNQSTFHHVDRVMILRVNVDDDKGVSVEELLDAPATDALELMREQGGKLVYPINRGTRETRPVESLEIIDRARYSDLEIVRYESGTVRVFRDCEEQPIIVKGLLRSIAAEVGVDLLNSKGGSKNTQQLGADVIRALNYRSNSVDK</sequence>
<evidence type="ECO:0000313" key="3">
    <source>
        <dbReference type="Proteomes" id="UP000298664"/>
    </source>
</evidence>
<dbReference type="Proteomes" id="UP000298664">
    <property type="component" value="Chromosome Linear"/>
</dbReference>
<dbReference type="RefSeq" id="WP_234882929.1">
    <property type="nucleotide sequence ID" value="NZ_CP124734.1"/>
</dbReference>
<reference evidence="2" key="1">
    <citation type="submission" date="2023-05" db="EMBL/GenBank/DDBJ databases">
        <title>Complete genome sequence of Agrobacterium larrymoorei CFBP5477.</title>
        <authorList>
            <person name="Yen H.-C."/>
            <person name="Chou L."/>
            <person name="Lin Y.-C."/>
            <person name="Lai E.-M."/>
            <person name="Kuo C.-H."/>
        </authorList>
    </citation>
    <scope>NUCLEOTIDE SEQUENCE</scope>
    <source>
        <strain evidence="2">CFBP5477</strain>
    </source>
</reference>
<gene>
    <name evidence="2" type="ORF">CFBP5477_016970</name>
</gene>
<dbReference type="AlphaFoldDB" id="A0AAF0KF78"/>
<proteinExistence type="predicted"/>
<dbReference type="EMBL" id="CP124734">
    <property type="protein sequence ID" value="WHA42958.1"/>
    <property type="molecule type" value="Genomic_DNA"/>
</dbReference>
<name>A0AAF0KF78_9HYPH</name>